<dbReference type="Pfam" id="PF00012">
    <property type="entry name" value="HSP70"/>
    <property type="match status" value="1"/>
</dbReference>
<name>A0A8T0NU22_PANVG</name>
<dbReference type="SUPFAM" id="SSF53067">
    <property type="entry name" value="Actin-like ATPase domain"/>
    <property type="match status" value="1"/>
</dbReference>
<dbReference type="PRINTS" id="PR00301">
    <property type="entry name" value="HEATSHOCK70"/>
</dbReference>
<dbReference type="GO" id="GO:0140662">
    <property type="term" value="F:ATP-dependent protein folding chaperone"/>
    <property type="evidence" value="ECO:0007669"/>
    <property type="project" value="InterPro"/>
</dbReference>
<dbReference type="PANTHER" id="PTHR19375">
    <property type="entry name" value="HEAT SHOCK PROTEIN 70KDA"/>
    <property type="match status" value="1"/>
</dbReference>
<dbReference type="AlphaFoldDB" id="A0A8T0NU22"/>
<sequence length="100" mass="10447">MAASQGQRGGPAIGIDLGTTYSCVAVWRHDRNRAEVIANDQGERLTPSCVAFTAADVVVGDAAADQAAANPAGTIFGEETTHQLLFLHSLATFFILSSRA</sequence>
<organism evidence="4 5">
    <name type="scientific">Panicum virgatum</name>
    <name type="common">Blackwell switchgrass</name>
    <dbReference type="NCBI Taxonomy" id="38727"/>
    <lineage>
        <taxon>Eukaryota</taxon>
        <taxon>Viridiplantae</taxon>
        <taxon>Streptophyta</taxon>
        <taxon>Embryophyta</taxon>
        <taxon>Tracheophyta</taxon>
        <taxon>Spermatophyta</taxon>
        <taxon>Magnoliopsida</taxon>
        <taxon>Liliopsida</taxon>
        <taxon>Poales</taxon>
        <taxon>Poaceae</taxon>
        <taxon>PACMAD clade</taxon>
        <taxon>Panicoideae</taxon>
        <taxon>Panicodae</taxon>
        <taxon>Paniceae</taxon>
        <taxon>Panicinae</taxon>
        <taxon>Panicum</taxon>
        <taxon>Panicum sect. Hiantes</taxon>
    </lineage>
</organism>
<dbReference type="InterPro" id="IPR043129">
    <property type="entry name" value="ATPase_NBD"/>
</dbReference>
<comment type="caution">
    <text evidence="4">The sequence shown here is derived from an EMBL/GenBank/DDBJ whole genome shotgun (WGS) entry which is preliminary data.</text>
</comment>
<reference evidence="4 5" key="1">
    <citation type="submission" date="2020-05" db="EMBL/GenBank/DDBJ databases">
        <title>WGS assembly of Panicum virgatum.</title>
        <authorList>
            <person name="Lovell J.T."/>
            <person name="Jenkins J."/>
            <person name="Shu S."/>
            <person name="Juenger T.E."/>
            <person name="Schmutz J."/>
        </authorList>
    </citation>
    <scope>NUCLEOTIDE SEQUENCE [LARGE SCALE GENOMIC DNA]</scope>
    <source>
        <strain evidence="5">cv. AP13</strain>
    </source>
</reference>
<evidence type="ECO:0000256" key="1">
    <source>
        <dbReference type="ARBA" id="ARBA00007381"/>
    </source>
</evidence>
<evidence type="ECO:0000256" key="3">
    <source>
        <dbReference type="ARBA" id="ARBA00022840"/>
    </source>
</evidence>
<dbReference type="InterPro" id="IPR018181">
    <property type="entry name" value="Heat_shock_70_CS"/>
</dbReference>
<dbReference type="FunFam" id="3.30.420.40:FF:000028">
    <property type="entry name" value="heat shock 70 kDa protein-like"/>
    <property type="match status" value="1"/>
</dbReference>
<accession>A0A8T0NU22</accession>
<dbReference type="Gene3D" id="3.30.420.40">
    <property type="match status" value="1"/>
</dbReference>
<evidence type="ECO:0000256" key="2">
    <source>
        <dbReference type="ARBA" id="ARBA00022741"/>
    </source>
</evidence>
<dbReference type="EMBL" id="CM029053">
    <property type="protein sequence ID" value="KAG2552920.1"/>
    <property type="molecule type" value="Genomic_DNA"/>
</dbReference>
<keyword evidence="2" id="KW-0547">Nucleotide-binding</keyword>
<dbReference type="PROSITE" id="PS00297">
    <property type="entry name" value="HSP70_1"/>
    <property type="match status" value="1"/>
</dbReference>
<dbReference type="GO" id="GO:0005524">
    <property type="term" value="F:ATP binding"/>
    <property type="evidence" value="ECO:0007669"/>
    <property type="project" value="UniProtKB-KW"/>
</dbReference>
<comment type="similarity">
    <text evidence="1">Belongs to the heat shock protein 70 family.</text>
</comment>
<keyword evidence="5" id="KW-1185">Reference proteome</keyword>
<proteinExistence type="inferred from homology"/>
<dbReference type="InterPro" id="IPR013126">
    <property type="entry name" value="Hsp_70_fam"/>
</dbReference>
<evidence type="ECO:0000313" key="4">
    <source>
        <dbReference type="EMBL" id="KAG2552920.1"/>
    </source>
</evidence>
<dbReference type="Proteomes" id="UP000823388">
    <property type="component" value="Chromosome 9K"/>
</dbReference>
<keyword evidence="3" id="KW-0067">ATP-binding</keyword>
<gene>
    <name evidence="4" type="ORF">PVAP13_9KG490452</name>
</gene>
<evidence type="ECO:0000313" key="5">
    <source>
        <dbReference type="Proteomes" id="UP000823388"/>
    </source>
</evidence>
<protein>
    <submittedName>
        <fullName evidence="4">Uncharacterized protein</fullName>
    </submittedName>
</protein>